<sequence>MTRNNGVNGGGQQSTPSVYLLNQSDGPRIVLPSCLLNGMTYITWTRAMEMALTAKGKLAFIEGVVPKPSEGDPLPEKWEACNATVAAWIFQLAGEGPSGQCCPCYRGQGDAGRLEGKLSIHA</sequence>
<organism evidence="2 3">
    <name type="scientific">Punica granatum</name>
    <name type="common">Pomegranate</name>
    <dbReference type="NCBI Taxonomy" id="22663"/>
    <lineage>
        <taxon>Eukaryota</taxon>
        <taxon>Viridiplantae</taxon>
        <taxon>Streptophyta</taxon>
        <taxon>Embryophyta</taxon>
        <taxon>Tracheophyta</taxon>
        <taxon>Spermatophyta</taxon>
        <taxon>Magnoliopsida</taxon>
        <taxon>eudicotyledons</taxon>
        <taxon>Gunneridae</taxon>
        <taxon>Pentapetalae</taxon>
        <taxon>rosids</taxon>
        <taxon>malvids</taxon>
        <taxon>Myrtales</taxon>
        <taxon>Lythraceae</taxon>
        <taxon>Punica</taxon>
    </lineage>
</organism>
<feature type="domain" description="Retrotransposon Copia-like N-terminal" evidence="1">
    <location>
        <begin position="24"/>
        <end position="69"/>
    </location>
</feature>
<dbReference type="AlphaFoldDB" id="A0A2I0HN85"/>
<dbReference type="PANTHER" id="PTHR37610">
    <property type="entry name" value="CCHC-TYPE DOMAIN-CONTAINING PROTEIN"/>
    <property type="match status" value="1"/>
</dbReference>
<evidence type="ECO:0000259" key="1">
    <source>
        <dbReference type="Pfam" id="PF14244"/>
    </source>
</evidence>
<gene>
    <name evidence="2" type="ORF">CRG98_046575</name>
</gene>
<evidence type="ECO:0000313" key="3">
    <source>
        <dbReference type="Proteomes" id="UP000233551"/>
    </source>
</evidence>
<name>A0A2I0HN85_PUNGR</name>
<comment type="caution">
    <text evidence="2">The sequence shown here is derived from an EMBL/GenBank/DDBJ whole genome shotgun (WGS) entry which is preliminary data.</text>
</comment>
<proteinExistence type="predicted"/>
<evidence type="ECO:0000313" key="2">
    <source>
        <dbReference type="EMBL" id="PKI33033.1"/>
    </source>
</evidence>
<dbReference type="PANTHER" id="PTHR37610:SF40">
    <property type="entry name" value="OS01G0909600 PROTEIN"/>
    <property type="match status" value="1"/>
</dbReference>
<dbReference type="InterPro" id="IPR029472">
    <property type="entry name" value="Copia-like_N"/>
</dbReference>
<dbReference type="EMBL" id="PGOL01007115">
    <property type="protein sequence ID" value="PKI33033.1"/>
    <property type="molecule type" value="Genomic_DNA"/>
</dbReference>
<accession>A0A2I0HN85</accession>
<protein>
    <recommendedName>
        <fullName evidence="1">Retrotransposon Copia-like N-terminal domain-containing protein</fullName>
    </recommendedName>
</protein>
<dbReference type="STRING" id="22663.A0A2I0HN85"/>
<reference evidence="2 3" key="1">
    <citation type="submission" date="2017-11" db="EMBL/GenBank/DDBJ databases">
        <title>De-novo sequencing of pomegranate (Punica granatum L.) genome.</title>
        <authorList>
            <person name="Akparov Z."/>
            <person name="Amiraslanov A."/>
            <person name="Hajiyeva S."/>
            <person name="Abbasov M."/>
            <person name="Kaur K."/>
            <person name="Hamwieh A."/>
            <person name="Solovyev V."/>
            <person name="Salamov A."/>
            <person name="Braich B."/>
            <person name="Kosarev P."/>
            <person name="Mahmoud A."/>
            <person name="Hajiyev E."/>
            <person name="Babayeva S."/>
            <person name="Izzatullayeva V."/>
            <person name="Mammadov A."/>
            <person name="Mammadov A."/>
            <person name="Sharifova S."/>
            <person name="Ojaghi J."/>
            <person name="Eynullazada K."/>
            <person name="Bayramov B."/>
            <person name="Abdulazimova A."/>
            <person name="Shahmuradov I."/>
        </authorList>
    </citation>
    <scope>NUCLEOTIDE SEQUENCE [LARGE SCALE GENOMIC DNA]</scope>
    <source>
        <strain evidence="3">cv. AG2017</strain>
        <tissue evidence="2">Leaf</tissue>
    </source>
</reference>
<dbReference type="Pfam" id="PF14244">
    <property type="entry name" value="Retrotran_gag_3"/>
    <property type="match status" value="1"/>
</dbReference>
<keyword evidence="3" id="KW-1185">Reference proteome</keyword>
<dbReference type="Proteomes" id="UP000233551">
    <property type="component" value="Unassembled WGS sequence"/>
</dbReference>